<evidence type="ECO:0000313" key="9">
    <source>
        <dbReference type="EMBL" id="SUZ83625.1"/>
    </source>
</evidence>
<keyword evidence="5" id="KW-0129">CBS domain</keyword>
<keyword evidence="4 7" id="KW-1133">Transmembrane helix</keyword>
<dbReference type="CDD" id="cd04590">
    <property type="entry name" value="CBS_pair_CorC_HlyC_assoc"/>
    <property type="match status" value="1"/>
</dbReference>
<keyword evidence="3" id="KW-0677">Repeat</keyword>
<evidence type="ECO:0000256" key="4">
    <source>
        <dbReference type="ARBA" id="ARBA00022989"/>
    </source>
</evidence>
<dbReference type="InterPro" id="IPR002550">
    <property type="entry name" value="CNNM"/>
</dbReference>
<dbReference type="SUPFAM" id="SSF56176">
    <property type="entry name" value="FAD-binding/transporter-associated domain-like"/>
    <property type="match status" value="1"/>
</dbReference>
<keyword evidence="2 7" id="KW-0812">Transmembrane</keyword>
<dbReference type="SMART" id="SM01091">
    <property type="entry name" value="CorC_HlyC"/>
    <property type="match status" value="1"/>
</dbReference>
<dbReference type="Gene3D" id="3.10.580.10">
    <property type="entry name" value="CBS-domain"/>
    <property type="match status" value="1"/>
</dbReference>
<dbReference type="InterPro" id="IPR000644">
    <property type="entry name" value="CBS_dom"/>
</dbReference>
<gene>
    <name evidence="9" type="ORF">METZ01_LOCUS36479</name>
</gene>
<keyword evidence="6 7" id="KW-0472">Membrane</keyword>
<dbReference type="Pfam" id="PF00571">
    <property type="entry name" value="CBS"/>
    <property type="match status" value="2"/>
</dbReference>
<dbReference type="InterPro" id="IPR016169">
    <property type="entry name" value="FAD-bd_PCMH_sub2"/>
</dbReference>
<sequence>MIIITSLILSAFFSGMEIAFVSSDKLNLEIQKKQIGFIPNILTRITKDPSRFISTMLIGNNFSLVVYGLFMGEFIFDNLLITRVNNLNELSLVFLQTSISTVIILITAEFIPKVFFQIYSNFFMKIFALPAYLFYTIFSPLTSLVILISDFILNKFFNTNIKHSSLSFTKIELENYIENEIQHSSDDIDSEIEIFQNALELSEIKARDIMVPRTEIIAVDVSIDIDEVKKIFIETGFSKIPVYKKSIDNIIGYVHSFDFLKKPSDIKSFLLPVEFIPEPMFVNEVLQILTRQRKSLAVILDEYGGASGILTIEDIVEELFGEIEDEHDNLEYFEKSVDEYTIEVSARLEVEYINNKYKWELPLCDSYETLGGLIFDKTEDIPNEGEEIIVNDYKIKIKEATSSKIEKIVIKKILKKNSKNKF</sequence>
<evidence type="ECO:0000256" key="3">
    <source>
        <dbReference type="ARBA" id="ARBA00022737"/>
    </source>
</evidence>
<dbReference type="Gene3D" id="3.30.465.10">
    <property type="match status" value="1"/>
</dbReference>
<dbReference type="PANTHER" id="PTHR22777">
    <property type="entry name" value="HEMOLYSIN-RELATED"/>
    <property type="match status" value="1"/>
</dbReference>
<protein>
    <recommendedName>
        <fullName evidence="8">CBS domain-containing protein</fullName>
    </recommendedName>
</protein>
<evidence type="ECO:0000256" key="7">
    <source>
        <dbReference type="SAM" id="Phobius"/>
    </source>
</evidence>
<dbReference type="AlphaFoldDB" id="A0A381QW43"/>
<accession>A0A381QW43</accession>
<evidence type="ECO:0000259" key="8">
    <source>
        <dbReference type="PROSITE" id="PS51371"/>
    </source>
</evidence>
<dbReference type="GO" id="GO:0050660">
    <property type="term" value="F:flavin adenine dinucleotide binding"/>
    <property type="evidence" value="ECO:0007669"/>
    <property type="project" value="InterPro"/>
</dbReference>
<feature type="transmembrane region" description="Helical" evidence="7">
    <location>
        <begin position="52"/>
        <end position="70"/>
    </location>
</feature>
<feature type="transmembrane region" description="Helical" evidence="7">
    <location>
        <begin position="132"/>
        <end position="153"/>
    </location>
</feature>
<dbReference type="InterPro" id="IPR005170">
    <property type="entry name" value="Transptr-assoc_dom"/>
</dbReference>
<dbReference type="PANTHER" id="PTHR22777:SF17">
    <property type="entry name" value="UPF0053 PROTEIN SLL0260"/>
    <property type="match status" value="1"/>
</dbReference>
<dbReference type="EMBL" id="UINC01001560">
    <property type="protein sequence ID" value="SUZ83625.1"/>
    <property type="molecule type" value="Genomic_DNA"/>
</dbReference>
<dbReference type="SUPFAM" id="SSF54631">
    <property type="entry name" value="CBS-domain pair"/>
    <property type="match status" value="1"/>
</dbReference>
<feature type="domain" description="CBS" evidence="8">
    <location>
        <begin position="266"/>
        <end position="326"/>
    </location>
</feature>
<organism evidence="9">
    <name type="scientific">marine metagenome</name>
    <dbReference type="NCBI Taxonomy" id="408172"/>
    <lineage>
        <taxon>unclassified sequences</taxon>
        <taxon>metagenomes</taxon>
        <taxon>ecological metagenomes</taxon>
    </lineage>
</organism>
<comment type="subcellular location">
    <subcellularLocation>
        <location evidence="1">Membrane</location>
        <topology evidence="1">Multi-pass membrane protein</topology>
    </subcellularLocation>
</comment>
<dbReference type="InterPro" id="IPR044751">
    <property type="entry name" value="Ion_transp-like_CBS"/>
</dbReference>
<dbReference type="InterPro" id="IPR046342">
    <property type="entry name" value="CBS_dom_sf"/>
</dbReference>
<dbReference type="GO" id="GO:0005886">
    <property type="term" value="C:plasma membrane"/>
    <property type="evidence" value="ECO:0007669"/>
    <property type="project" value="TreeGrafter"/>
</dbReference>
<evidence type="ECO:0000256" key="1">
    <source>
        <dbReference type="ARBA" id="ARBA00004141"/>
    </source>
</evidence>
<dbReference type="Pfam" id="PF03471">
    <property type="entry name" value="CorC_HlyC"/>
    <property type="match status" value="1"/>
</dbReference>
<proteinExistence type="predicted"/>
<name>A0A381QW43_9ZZZZ</name>
<evidence type="ECO:0000256" key="5">
    <source>
        <dbReference type="ARBA" id="ARBA00023122"/>
    </source>
</evidence>
<reference evidence="9" key="1">
    <citation type="submission" date="2018-05" db="EMBL/GenBank/DDBJ databases">
        <authorList>
            <person name="Lanie J.A."/>
            <person name="Ng W.-L."/>
            <person name="Kazmierczak K.M."/>
            <person name="Andrzejewski T.M."/>
            <person name="Davidsen T.M."/>
            <person name="Wayne K.J."/>
            <person name="Tettelin H."/>
            <person name="Glass J.I."/>
            <person name="Rusch D."/>
            <person name="Podicherti R."/>
            <person name="Tsui H.-C.T."/>
            <person name="Winkler M.E."/>
        </authorList>
    </citation>
    <scope>NUCLEOTIDE SEQUENCE</scope>
</reference>
<dbReference type="InterPro" id="IPR036318">
    <property type="entry name" value="FAD-bd_PCMH-like_sf"/>
</dbReference>
<dbReference type="Pfam" id="PF01595">
    <property type="entry name" value="CNNM"/>
    <property type="match status" value="1"/>
</dbReference>
<feature type="transmembrane region" description="Helical" evidence="7">
    <location>
        <begin position="90"/>
        <end position="112"/>
    </location>
</feature>
<dbReference type="PROSITE" id="PS51371">
    <property type="entry name" value="CBS"/>
    <property type="match status" value="1"/>
</dbReference>
<evidence type="ECO:0000256" key="2">
    <source>
        <dbReference type="ARBA" id="ARBA00022692"/>
    </source>
</evidence>
<evidence type="ECO:0000256" key="6">
    <source>
        <dbReference type="ARBA" id="ARBA00023136"/>
    </source>
</evidence>